<gene>
    <name evidence="2" type="ORF">BESB_066740</name>
</gene>
<evidence type="ECO:0000256" key="1">
    <source>
        <dbReference type="SAM" id="MobiDB-lite"/>
    </source>
</evidence>
<feature type="region of interest" description="Disordered" evidence="1">
    <location>
        <begin position="27"/>
        <end position="59"/>
    </location>
</feature>
<dbReference type="OrthoDB" id="330204at2759"/>
<organism evidence="2 3">
    <name type="scientific">Besnoitia besnoiti</name>
    <name type="common">Apicomplexan protozoan</name>
    <dbReference type="NCBI Taxonomy" id="94643"/>
    <lineage>
        <taxon>Eukaryota</taxon>
        <taxon>Sar</taxon>
        <taxon>Alveolata</taxon>
        <taxon>Apicomplexa</taxon>
        <taxon>Conoidasida</taxon>
        <taxon>Coccidia</taxon>
        <taxon>Eucoccidiorida</taxon>
        <taxon>Eimeriorina</taxon>
        <taxon>Sarcocystidae</taxon>
        <taxon>Besnoitia</taxon>
    </lineage>
</organism>
<reference evidence="2 3" key="1">
    <citation type="submission" date="2017-09" db="EMBL/GenBank/DDBJ databases">
        <title>Genome sequencing of Besnoitia besnoiti strain Bb-Ger1.</title>
        <authorList>
            <person name="Schares G."/>
            <person name="Venepally P."/>
            <person name="Lorenzi H.A."/>
        </authorList>
    </citation>
    <scope>NUCLEOTIDE SEQUENCE [LARGE SCALE GENOMIC DNA]</scope>
    <source>
        <strain evidence="2 3">Bb-Ger1</strain>
    </source>
</reference>
<dbReference type="GeneID" id="40311600"/>
<dbReference type="RefSeq" id="XP_029218650.1">
    <property type="nucleotide sequence ID" value="XM_029365067.1"/>
</dbReference>
<feature type="region of interest" description="Disordered" evidence="1">
    <location>
        <begin position="191"/>
        <end position="210"/>
    </location>
</feature>
<dbReference type="Proteomes" id="UP000224006">
    <property type="component" value="Chromosome VI"/>
</dbReference>
<accession>A0A2A9MEE4</accession>
<name>A0A2A9MEE4_BESBE</name>
<dbReference type="AlphaFoldDB" id="A0A2A9MEE4"/>
<sequence>MLLVQASPVFFDLVTSLDCGMRLATSGASPAGSVPVSRRRERKQPTSGPAAEEATSEQPRCRLHDPISRRLRILCTAAKSGVAVLRSRLLRCVFLWCLITLLLPTEAAVGFRFRGWVRRFTTCRLIEFDGRTVGDIPEFEALVMVNSMNEVVSFEPARAVPMCDISNGFDLAFIPCEDKQQRPSHTRFVFPLPSTSSPPQSHPEIEESKKGSNEWVVTKVVRAAGGLALRAAKAGAAAGSAVVNLVAGSSLPLVEALKKKLVHFREQSTAYGLECMDPVTSTKLKSAINPPMVPIVGQAVEAILDLERK</sequence>
<dbReference type="VEuPathDB" id="ToxoDB:BESB_066740"/>
<protein>
    <submittedName>
        <fullName evidence="2">Uncharacterized protein</fullName>
    </submittedName>
</protein>
<evidence type="ECO:0000313" key="3">
    <source>
        <dbReference type="Proteomes" id="UP000224006"/>
    </source>
</evidence>
<dbReference type="KEGG" id="bbes:BESB_066740"/>
<dbReference type="EMBL" id="NWUJ01000006">
    <property type="protein sequence ID" value="PFH34641.1"/>
    <property type="molecule type" value="Genomic_DNA"/>
</dbReference>
<evidence type="ECO:0000313" key="2">
    <source>
        <dbReference type="EMBL" id="PFH34641.1"/>
    </source>
</evidence>
<keyword evidence="3" id="KW-1185">Reference proteome</keyword>
<proteinExistence type="predicted"/>
<comment type="caution">
    <text evidence="2">The sequence shown here is derived from an EMBL/GenBank/DDBJ whole genome shotgun (WGS) entry which is preliminary data.</text>
</comment>